<gene>
    <name evidence="2" type="ORF">ACFQ07_24490</name>
</gene>
<evidence type="ECO:0000259" key="1">
    <source>
        <dbReference type="Pfam" id="PF02470"/>
    </source>
</evidence>
<dbReference type="PANTHER" id="PTHR33371:SF16">
    <property type="entry name" value="MCE-FAMILY PROTEIN MCE3F"/>
    <property type="match status" value="1"/>
</dbReference>
<reference evidence="3" key="1">
    <citation type="journal article" date="2019" name="Int. J. Syst. Evol. Microbiol.">
        <title>The Global Catalogue of Microorganisms (GCM) 10K type strain sequencing project: providing services to taxonomists for standard genome sequencing and annotation.</title>
        <authorList>
            <consortium name="The Broad Institute Genomics Platform"/>
            <consortium name="The Broad Institute Genome Sequencing Center for Infectious Disease"/>
            <person name="Wu L."/>
            <person name="Ma J."/>
        </authorList>
    </citation>
    <scope>NUCLEOTIDE SEQUENCE [LARGE SCALE GENOMIC DNA]</scope>
    <source>
        <strain evidence="3">JCM 31696</strain>
    </source>
</reference>
<organism evidence="2 3">
    <name type="scientific">Actinomadura adrarensis</name>
    <dbReference type="NCBI Taxonomy" id="1819600"/>
    <lineage>
        <taxon>Bacteria</taxon>
        <taxon>Bacillati</taxon>
        <taxon>Actinomycetota</taxon>
        <taxon>Actinomycetes</taxon>
        <taxon>Streptosporangiales</taxon>
        <taxon>Thermomonosporaceae</taxon>
        <taxon>Actinomadura</taxon>
    </lineage>
</organism>
<dbReference type="Pfam" id="PF02470">
    <property type="entry name" value="MlaD"/>
    <property type="match status" value="1"/>
</dbReference>
<evidence type="ECO:0000313" key="3">
    <source>
        <dbReference type="Proteomes" id="UP001597083"/>
    </source>
</evidence>
<dbReference type="InterPro" id="IPR052336">
    <property type="entry name" value="MlaD_Phospholipid_Transporter"/>
</dbReference>
<sequence length="360" mass="38223">MITLGMRLRTLAFVLISLTVIAYIGSRYADLGRYVGIRGYYVAKLELAQTGGLFPGSNITYRGVSVGRVGELHLTDDGVVADLKINDSAPRIPAQLRAVVANLSAVGEQYVDLRPVHNTGPYLHDGAVIPRSATATPAPVTDLLKSVKDFTGSVPLESLRTVVDEFYQAFNGQGPYLQALLDAQNTFVRAADESFAPTSTLIRDGELALRTQNEEAAALKSFATNARLFAEQLRSSDADLRQLIAVAPQASTEVAGLLRDVDPSLAVVIANLLTVSELTVTRVDGLEELMVRLPAVFAAGSSVVDDGRLRFGMTTTFFDPLPCTSGYGGTTYRGGLNLSAAPPLNTGARCAMPASSGVNV</sequence>
<proteinExistence type="predicted"/>
<keyword evidence="3" id="KW-1185">Reference proteome</keyword>
<dbReference type="NCBIfam" id="TIGR00996">
    <property type="entry name" value="Mtu_fam_mce"/>
    <property type="match status" value="1"/>
</dbReference>
<dbReference type="EMBL" id="JBHTIR010003571">
    <property type="protein sequence ID" value="MFD0855423.1"/>
    <property type="molecule type" value="Genomic_DNA"/>
</dbReference>
<accession>A0ABW3CNY1</accession>
<dbReference type="Proteomes" id="UP001597083">
    <property type="component" value="Unassembled WGS sequence"/>
</dbReference>
<name>A0ABW3CNY1_9ACTN</name>
<comment type="caution">
    <text evidence="2">The sequence shown here is derived from an EMBL/GenBank/DDBJ whole genome shotgun (WGS) entry which is preliminary data.</text>
</comment>
<feature type="domain" description="Mce/MlaD" evidence="1">
    <location>
        <begin position="40"/>
        <end position="115"/>
    </location>
</feature>
<feature type="non-terminal residue" evidence="2">
    <location>
        <position position="360"/>
    </location>
</feature>
<evidence type="ECO:0000313" key="2">
    <source>
        <dbReference type="EMBL" id="MFD0855423.1"/>
    </source>
</evidence>
<dbReference type="InterPro" id="IPR005693">
    <property type="entry name" value="Mce"/>
</dbReference>
<protein>
    <submittedName>
        <fullName evidence="2">MCE family protein</fullName>
    </submittedName>
</protein>
<dbReference type="PANTHER" id="PTHR33371">
    <property type="entry name" value="INTERMEMBRANE PHOSPHOLIPID TRANSPORT SYSTEM BINDING PROTEIN MLAD-RELATED"/>
    <property type="match status" value="1"/>
</dbReference>
<dbReference type="InterPro" id="IPR003399">
    <property type="entry name" value="Mce/MlaD"/>
</dbReference>